<dbReference type="AlphaFoldDB" id="A0A849VE64"/>
<organism evidence="1 2">
    <name type="scientific">Pseudoalteromonas caenipelagi</name>
    <dbReference type="NCBI Taxonomy" id="2726988"/>
    <lineage>
        <taxon>Bacteria</taxon>
        <taxon>Pseudomonadati</taxon>
        <taxon>Pseudomonadota</taxon>
        <taxon>Gammaproteobacteria</taxon>
        <taxon>Alteromonadales</taxon>
        <taxon>Pseudoalteromonadaceae</taxon>
        <taxon>Pseudoalteromonas</taxon>
    </lineage>
</organism>
<reference evidence="1 2" key="1">
    <citation type="submission" date="2020-04" db="EMBL/GenBank/DDBJ databases">
        <title>Pseudoalteromonas caenipelagi sp. nov., isolated from a tidal flat.</title>
        <authorList>
            <person name="Park S."/>
            <person name="Yoon J.-H."/>
        </authorList>
    </citation>
    <scope>NUCLEOTIDE SEQUENCE [LARGE SCALE GENOMIC DNA]</scope>
    <source>
        <strain evidence="1 2">JBTF-M23</strain>
    </source>
</reference>
<keyword evidence="2" id="KW-1185">Reference proteome</keyword>
<comment type="caution">
    <text evidence="1">The sequence shown here is derived from an EMBL/GenBank/DDBJ whole genome shotgun (WGS) entry which is preliminary data.</text>
</comment>
<proteinExistence type="predicted"/>
<evidence type="ECO:0000313" key="1">
    <source>
        <dbReference type="EMBL" id="NOU49991.1"/>
    </source>
</evidence>
<dbReference type="RefSeq" id="WP_171625073.1">
    <property type="nucleotide sequence ID" value="NZ_JABBPG010000002.1"/>
</dbReference>
<dbReference type="Proteomes" id="UP000586305">
    <property type="component" value="Unassembled WGS sequence"/>
</dbReference>
<name>A0A849VE64_9GAMM</name>
<accession>A0A849VE64</accession>
<sequence>MRIEHIAASLETLSALLCDSNNSMQVEQVNALGETLAGILLDLMEVIHKSDSSIQQLEDRLD</sequence>
<dbReference type="EMBL" id="JABBPG010000002">
    <property type="protein sequence ID" value="NOU49991.1"/>
    <property type="molecule type" value="Genomic_DNA"/>
</dbReference>
<gene>
    <name evidence="1" type="ORF">HG263_05500</name>
</gene>
<protein>
    <submittedName>
        <fullName evidence="1">Uncharacterized protein</fullName>
    </submittedName>
</protein>
<evidence type="ECO:0000313" key="2">
    <source>
        <dbReference type="Proteomes" id="UP000586305"/>
    </source>
</evidence>